<keyword evidence="5 9" id="KW-0472">Membrane</keyword>
<organism evidence="11 12">
    <name type="scientific">Meloidogyne graminicola</name>
    <dbReference type="NCBI Taxonomy" id="189291"/>
    <lineage>
        <taxon>Eukaryota</taxon>
        <taxon>Metazoa</taxon>
        <taxon>Ecdysozoa</taxon>
        <taxon>Nematoda</taxon>
        <taxon>Chromadorea</taxon>
        <taxon>Rhabditida</taxon>
        <taxon>Tylenchina</taxon>
        <taxon>Tylenchomorpha</taxon>
        <taxon>Tylenchoidea</taxon>
        <taxon>Meloidogynidae</taxon>
        <taxon>Meloidogyninae</taxon>
        <taxon>Meloidogyne</taxon>
    </lineage>
</organism>
<dbReference type="InterPro" id="IPR000276">
    <property type="entry name" value="GPCR_Rhodpsn"/>
</dbReference>
<dbReference type="PANTHER" id="PTHR24243">
    <property type="entry name" value="G-PROTEIN COUPLED RECEPTOR"/>
    <property type="match status" value="1"/>
</dbReference>
<evidence type="ECO:0000313" key="11">
    <source>
        <dbReference type="EMBL" id="KAF7633662.1"/>
    </source>
</evidence>
<dbReference type="Gene3D" id="1.20.1070.10">
    <property type="entry name" value="Rhodopsin 7-helix transmembrane proteins"/>
    <property type="match status" value="1"/>
</dbReference>
<keyword evidence="4 8" id="KW-0297">G-protein coupled receptor</keyword>
<dbReference type="GO" id="GO:0004930">
    <property type="term" value="F:G protein-coupled receptor activity"/>
    <property type="evidence" value="ECO:0007669"/>
    <property type="project" value="UniProtKB-KW"/>
</dbReference>
<feature type="transmembrane region" description="Helical" evidence="9">
    <location>
        <begin position="259"/>
        <end position="277"/>
    </location>
</feature>
<keyword evidence="7 8" id="KW-0807">Transducer</keyword>
<evidence type="ECO:0000256" key="9">
    <source>
        <dbReference type="SAM" id="Phobius"/>
    </source>
</evidence>
<protein>
    <submittedName>
        <fullName evidence="11">G_PROTEIN_RECEP_F1_2 domain-containing protein</fullName>
    </submittedName>
</protein>
<comment type="similarity">
    <text evidence="8">Belongs to the G-protein coupled receptor 1 family.</text>
</comment>
<reference evidence="11" key="1">
    <citation type="journal article" date="2020" name="Ecol. Evol.">
        <title>Genome structure and content of the rice root-knot nematode (Meloidogyne graminicola).</title>
        <authorList>
            <person name="Phan N.T."/>
            <person name="Danchin E.G.J."/>
            <person name="Klopp C."/>
            <person name="Perfus-Barbeoch L."/>
            <person name="Kozlowski D.K."/>
            <person name="Koutsovoulos G.D."/>
            <person name="Lopez-Roques C."/>
            <person name="Bouchez O."/>
            <person name="Zahm M."/>
            <person name="Besnard G."/>
            <person name="Bellafiore S."/>
        </authorList>
    </citation>
    <scope>NUCLEOTIDE SEQUENCE</scope>
    <source>
        <strain evidence="11">VN-18</strain>
    </source>
</reference>
<dbReference type="PANTHER" id="PTHR24243:SF230">
    <property type="entry name" value="G-PROTEIN COUPLED RECEPTORS FAMILY 1 PROFILE DOMAIN-CONTAINING PROTEIN"/>
    <property type="match status" value="1"/>
</dbReference>
<evidence type="ECO:0000256" key="4">
    <source>
        <dbReference type="ARBA" id="ARBA00023040"/>
    </source>
</evidence>
<dbReference type="PROSITE" id="PS50262">
    <property type="entry name" value="G_PROTEIN_RECEP_F1_2"/>
    <property type="match status" value="1"/>
</dbReference>
<keyword evidence="2 8" id="KW-0812">Transmembrane</keyword>
<feature type="transmembrane region" description="Helical" evidence="9">
    <location>
        <begin position="216"/>
        <end position="238"/>
    </location>
</feature>
<feature type="transmembrane region" description="Helical" evidence="9">
    <location>
        <begin position="122"/>
        <end position="140"/>
    </location>
</feature>
<dbReference type="OrthoDB" id="9990906at2759"/>
<dbReference type="EMBL" id="JABEBT010000072">
    <property type="protein sequence ID" value="KAF7633662.1"/>
    <property type="molecule type" value="Genomic_DNA"/>
</dbReference>
<keyword evidence="12" id="KW-1185">Reference proteome</keyword>
<feature type="transmembrane region" description="Helical" evidence="9">
    <location>
        <begin position="161"/>
        <end position="182"/>
    </location>
</feature>
<dbReference type="PROSITE" id="PS00237">
    <property type="entry name" value="G_PROTEIN_RECEP_F1_1"/>
    <property type="match status" value="1"/>
</dbReference>
<evidence type="ECO:0000256" key="2">
    <source>
        <dbReference type="ARBA" id="ARBA00022692"/>
    </source>
</evidence>
<dbReference type="InterPro" id="IPR017452">
    <property type="entry name" value="GPCR_Rhodpsn_7TM"/>
</dbReference>
<dbReference type="GO" id="GO:0005886">
    <property type="term" value="C:plasma membrane"/>
    <property type="evidence" value="ECO:0007669"/>
    <property type="project" value="TreeGrafter"/>
</dbReference>
<gene>
    <name evidence="11" type="ORF">Mgra_00006969</name>
</gene>
<dbReference type="Pfam" id="PF00001">
    <property type="entry name" value="7tm_1"/>
    <property type="match status" value="1"/>
</dbReference>
<feature type="domain" description="G-protein coupled receptors family 1 profile" evidence="10">
    <location>
        <begin position="65"/>
        <end position="314"/>
    </location>
</feature>
<evidence type="ECO:0000313" key="12">
    <source>
        <dbReference type="Proteomes" id="UP000605970"/>
    </source>
</evidence>
<keyword evidence="6 8" id="KW-0675">Receptor</keyword>
<proteinExistence type="inferred from homology"/>
<evidence type="ECO:0000256" key="5">
    <source>
        <dbReference type="ARBA" id="ARBA00023136"/>
    </source>
</evidence>
<feature type="transmembrane region" description="Helical" evidence="9">
    <location>
        <begin position="297"/>
        <end position="316"/>
    </location>
</feature>
<evidence type="ECO:0000256" key="3">
    <source>
        <dbReference type="ARBA" id="ARBA00022989"/>
    </source>
</evidence>
<evidence type="ECO:0000259" key="10">
    <source>
        <dbReference type="PROSITE" id="PS50262"/>
    </source>
</evidence>
<evidence type="ECO:0000256" key="7">
    <source>
        <dbReference type="ARBA" id="ARBA00023224"/>
    </source>
</evidence>
<dbReference type="CDD" id="cd00637">
    <property type="entry name" value="7tm_classA_rhodopsin-like"/>
    <property type="match status" value="1"/>
</dbReference>
<evidence type="ECO:0000256" key="6">
    <source>
        <dbReference type="ARBA" id="ARBA00023170"/>
    </source>
</evidence>
<evidence type="ECO:0000256" key="8">
    <source>
        <dbReference type="RuleBase" id="RU000688"/>
    </source>
</evidence>
<comment type="subcellular location">
    <subcellularLocation>
        <location evidence="1">Membrane</location>
        <topology evidence="1">Multi-pass membrane protein</topology>
    </subcellularLocation>
</comment>
<dbReference type="SUPFAM" id="SSF81321">
    <property type="entry name" value="Family A G protein-coupled receptor-like"/>
    <property type="match status" value="1"/>
</dbReference>
<keyword evidence="3 9" id="KW-1133">Transmembrane helix</keyword>
<accession>A0A8S9ZK65</accession>
<sequence>MNSSTINDTLLILLYSSEVNNSTNNSKLLDNYTNILCPKNAQSTTVFFILQFILPSITTFVGVTGNLLTIITIVISGLLKNYVNKYLIVLLASDSVLLLKVIAERIFKLGTRSYWVNFAGQYFWNVPIYVSNLTIILLTIERFFAVVFPIRHYKYTQFHRWKIIVVMLIFSLLANFNLLLVIRKKNPEFITKSNPFKYYYNNDLPLAKPLVLGPRILISFILPVFAVFLVNFTLVLKLRTRNIQNNSRTISAETKTNNNVLSIIPLVYVLLNFPYNLNITVINFLHIRKFDCWIPNLTFLNIFYINYATNFMLYTITSSQYRDIFVQLWWKGTYIKYINKIFKSNTKIEIESNDGSKETKITNIK</sequence>
<feature type="transmembrane region" description="Helical" evidence="9">
    <location>
        <begin position="48"/>
        <end position="79"/>
    </location>
</feature>
<dbReference type="AlphaFoldDB" id="A0A8S9ZK65"/>
<dbReference type="Proteomes" id="UP000605970">
    <property type="component" value="Unassembled WGS sequence"/>
</dbReference>
<feature type="transmembrane region" description="Helical" evidence="9">
    <location>
        <begin position="86"/>
        <end position="102"/>
    </location>
</feature>
<comment type="caution">
    <text evidence="11">The sequence shown here is derived from an EMBL/GenBank/DDBJ whole genome shotgun (WGS) entry which is preliminary data.</text>
</comment>
<name>A0A8S9ZK65_9BILA</name>
<evidence type="ECO:0000256" key="1">
    <source>
        <dbReference type="ARBA" id="ARBA00004141"/>
    </source>
</evidence>
<dbReference type="PRINTS" id="PR00237">
    <property type="entry name" value="GPCRRHODOPSN"/>
</dbReference>